<dbReference type="Pfam" id="PF20393">
    <property type="entry name" value="Pro_CA_2"/>
    <property type="match status" value="1"/>
</dbReference>
<evidence type="ECO:0000313" key="2">
    <source>
        <dbReference type="Proteomes" id="UP001549167"/>
    </source>
</evidence>
<accession>A0ABV2KVG6</accession>
<evidence type="ECO:0000313" key="1">
    <source>
        <dbReference type="EMBL" id="MET3683334.1"/>
    </source>
</evidence>
<dbReference type="EMBL" id="JBEPMX010000006">
    <property type="protein sequence ID" value="MET3683334.1"/>
    <property type="molecule type" value="Genomic_DNA"/>
</dbReference>
<protein>
    <recommendedName>
        <fullName evidence="3">Carbonic anhydrase</fullName>
    </recommendedName>
</protein>
<dbReference type="InterPro" id="IPR046871">
    <property type="entry name" value="Pro_CA_2"/>
</dbReference>
<gene>
    <name evidence="1" type="ORF">ABID56_001429</name>
</gene>
<comment type="caution">
    <text evidence="1">The sequence shown here is derived from an EMBL/GenBank/DDBJ whole genome shotgun (WGS) entry which is preliminary data.</text>
</comment>
<organism evidence="1 2">
    <name type="scientific">Alkalibacillus flavidus</name>
    <dbReference type="NCBI Taxonomy" id="546021"/>
    <lineage>
        <taxon>Bacteria</taxon>
        <taxon>Bacillati</taxon>
        <taxon>Bacillota</taxon>
        <taxon>Bacilli</taxon>
        <taxon>Bacillales</taxon>
        <taxon>Bacillaceae</taxon>
        <taxon>Alkalibacillus</taxon>
    </lineage>
</organism>
<dbReference type="Proteomes" id="UP001549167">
    <property type="component" value="Unassembled WGS sequence"/>
</dbReference>
<dbReference type="RefSeq" id="WP_354219915.1">
    <property type="nucleotide sequence ID" value="NZ_JBEPMX010000006.1"/>
</dbReference>
<evidence type="ECO:0008006" key="3">
    <source>
        <dbReference type="Google" id="ProtNLM"/>
    </source>
</evidence>
<name>A0ABV2KVG6_9BACI</name>
<reference evidence="1 2" key="1">
    <citation type="submission" date="2024-06" db="EMBL/GenBank/DDBJ databases">
        <title>Genomic Encyclopedia of Type Strains, Phase IV (KMG-IV): sequencing the most valuable type-strain genomes for metagenomic binning, comparative biology and taxonomic classification.</title>
        <authorList>
            <person name="Goeker M."/>
        </authorList>
    </citation>
    <scope>NUCLEOTIDE SEQUENCE [LARGE SCALE GENOMIC DNA]</scope>
    <source>
        <strain evidence="1 2">DSM 23520</strain>
    </source>
</reference>
<keyword evidence="2" id="KW-1185">Reference proteome</keyword>
<sequence length="127" mass="14086">MAEGTFATAINCMDGRTQEPVIQWMKQQYNVDYVDQINEAGPNKALLQGDAKMIESIKQKLSISNQGHGSQALAIVGHHDCAGNPVDKPEKVEQIKQGVALVRSWGYDMDIVGLYVNDDWEVEHITT</sequence>
<proteinExistence type="predicted"/>